<dbReference type="EMBL" id="MU267702">
    <property type="protein sequence ID" value="KAH7910714.1"/>
    <property type="molecule type" value="Genomic_DNA"/>
</dbReference>
<accession>A0ACB8AD34</accession>
<gene>
    <name evidence="1" type="ORF">BJ138DRAFT_1113823</name>
</gene>
<proteinExistence type="predicted"/>
<dbReference type="Proteomes" id="UP000790377">
    <property type="component" value="Unassembled WGS sequence"/>
</dbReference>
<comment type="caution">
    <text evidence="1">The sequence shown here is derived from an EMBL/GenBank/DDBJ whole genome shotgun (WGS) entry which is preliminary data.</text>
</comment>
<name>A0ACB8AD34_9AGAM</name>
<evidence type="ECO:0000313" key="2">
    <source>
        <dbReference type="Proteomes" id="UP000790377"/>
    </source>
</evidence>
<protein>
    <submittedName>
        <fullName evidence="1">Uncharacterized protein</fullName>
    </submittedName>
</protein>
<keyword evidence="2" id="KW-1185">Reference proteome</keyword>
<sequence length="513" mass="56165">MDSSALAKLLSFPTQLEALDLSDDHSISHSSFTLSFHASIEYEQPDDIRYRLPSAKVSMITSHPVEDEKDLRLIRRMQSIFQDDLLVRVRERWYLDCWNKIDIPSSIQKCRQHCAIEQDSFCLPNPIPSTPLHHSTCFIPSPVSSSTMHDDQWDVETISGMSQWTGYTGSPYDHSRSSLHSLSDVSANSSPAALPHQDLDVIHPLLSENITIRSGSSARRGLVAPTHDSNQLSPSLTQSPTIAHRPEVAMAPVTSSPEAPTKRYDTSRTAHVHVTGNTVSPLLQKLPASNNISPSLPTSSSAASSVDRTKVKKKKHASVTETADQAVLDSATSSLVSPPLKGSAPPSRVAPRTPLLSEVMPSWQRARRQRDNSVSDNSASYPAAETRPETQPPNRQLSGSSSTSRPEISPVQIKSTMHAHEGAVSVTNHIYLMTANSGPPTELSSNTPAGQYILQALKGLELHHTTWGEISRCVQGYYERSGWTAILFKCGIPEDRMQNLLGAMLAARHEIGC</sequence>
<reference evidence="1" key="1">
    <citation type="journal article" date="2021" name="New Phytol.">
        <title>Evolutionary innovations through gain and loss of genes in the ectomycorrhizal Boletales.</title>
        <authorList>
            <person name="Wu G."/>
            <person name="Miyauchi S."/>
            <person name="Morin E."/>
            <person name="Kuo A."/>
            <person name="Drula E."/>
            <person name="Varga T."/>
            <person name="Kohler A."/>
            <person name="Feng B."/>
            <person name="Cao Y."/>
            <person name="Lipzen A."/>
            <person name="Daum C."/>
            <person name="Hundley H."/>
            <person name="Pangilinan J."/>
            <person name="Johnson J."/>
            <person name="Barry K."/>
            <person name="LaButti K."/>
            <person name="Ng V."/>
            <person name="Ahrendt S."/>
            <person name="Min B."/>
            <person name="Choi I.G."/>
            <person name="Park H."/>
            <person name="Plett J.M."/>
            <person name="Magnuson J."/>
            <person name="Spatafora J.W."/>
            <person name="Nagy L.G."/>
            <person name="Henrissat B."/>
            <person name="Grigoriev I.V."/>
            <person name="Yang Z.L."/>
            <person name="Xu J."/>
            <person name="Martin F.M."/>
        </authorList>
    </citation>
    <scope>NUCLEOTIDE SEQUENCE</scope>
    <source>
        <strain evidence="1">ATCC 28755</strain>
    </source>
</reference>
<evidence type="ECO:0000313" key="1">
    <source>
        <dbReference type="EMBL" id="KAH7910714.1"/>
    </source>
</evidence>
<organism evidence="1 2">
    <name type="scientific">Hygrophoropsis aurantiaca</name>
    <dbReference type="NCBI Taxonomy" id="72124"/>
    <lineage>
        <taxon>Eukaryota</taxon>
        <taxon>Fungi</taxon>
        <taxon>Dikarya</taxon>
        <taxon>Basidiomycota</taxon>
        <taxon>Agaricomycotina</taxon>
        <taxon>Agaricomycetes</taxon>
        <taxon>Agaricomycetidae</taxon>
        <taxon>Boletales</taxon>
        <taxon>Coniophorineae</taxon>
        <taxon>Hygrophoropsidaceae</taxon>
        <taxon>Hygrophoropsis</taxon>
    </lineage>
</organism>